<feature type="compositionally biased region" description="Basic residues" evidence="1">
    <location>
        <begin position="1128"/>
        <end position="1142"/>
    </location>
</feature>
<evidence type="ECO:0000256" key="1">
    <source>
        <dbReference type="SAM" id="MobiDB-lite"/>
    </source>
</evidence>
<evidence type="ECO:0000313" key="4">
    <source>
        <dbReference type="Proteomes" id="UP000593567"/>
    </source>
</evidence>
<feature type="domain" description="USP" evidence="2">
    <location>
        <begin position="56"/>
        <end position="495"/>
    </location>
</feature>
<dbReference type="PROSITE" id="PS00973">
    <property type="entry name" value="USP_2"/>
    <property type="match status" value="1"/>
</dbReference>
<dbReference type="PROSITE" id="PS50235">
    <property type="entry name" value="USP_3"/>
    <property type="match status" value="1"/>
</dbReference>
<dbReference type="AlphaFoldDB" id="A0A7J7JGC8"/>
<dbReference type="GO" id="GO:0005634">
    <property type="term" value="C:nucleus"/>
    <property type="evidence" value="ECO:0007669"/>
    <property type="project" value="TreeGrafter"/>
</dbReference>
<dbReference type="Proteomes" id="UP000593567">
    <property type="component" value="Unassembled WGS sequence"/>
</dbReference>
<dbReference type="GO" id="GO:0005829">
    <property type="term" value="C:cytosol"/>
    <property type="evidence" value="ECO:0007669"/>
    <property type="project" value="TreeGrafter"/>
</dbReference>
<protein>
    <submittedName>
        <fullName evidence="3">USP40</fullName>
    </submittedName>
</protein>
<dbReference type="SUPFAM" id="SSF54001">
    <property type="entry name" value="Cysteine proteinases"/>
    <property type="match status" value="1"/>
</dbReference>
<dbReference type="Gene3D" id="3.90.70.10">
    <property type="entry name" value="Cysteine proteinases"/>
    <property type="match status" value="1"/>
</dbReference>
<comment type="caution">
    <text evidence="3">The sequence shown here is derived from an EMBL/GenBank/DDBJ whole genome shotgun (WGS) entry which is preliminary data.</text>
</comment>
<dbReference type="InterPro" id="IPR038765">
    <property type="entry name" value="Papain-like_cys_pep_sf"/>
</dbReference>
<feature type="region of interest" description="Disordered" evidence="1">
    <location>
        <begin position="1116"/>
        <end position="1142"/>
    </location>
</feature>
<evidence type="ECO:0000259" key="2">
    <source>
        <dbReference type="PROSITE" id="PS50235"/>
    </source>
</evidence>
<dbReference type="InterPro" id="IPR001394">
    <property type="entry name" value="Peptidase_C19_UCH"/>
</dbReference>
<dbReference type="OrthoDB" id="289038at2759"/>
<keyword evidence="4" id="KW-1185">Reference proteome</keyword>
<dbReference type="PANTHER" id="PTHR24006">
    <property type="entry name" value="UBIQUITIN CARBOXYL-TERMINAL HYDROLASE"/>
    <property type="match status" value="1"/>
</dbReference>
<dbReference type="InterPro" id="IPR018200">
    <property type="entry name" value="USP_CS"/>
</dbReference>
<dbReference type="EMBL" id="VXIV02002582">
    <property type="protein sequence ID" value="KAF6024428.1"/>
    <property type="molecule type" value="Genomic_DNA"/>
</dbReference>
<dbReference type="Pfam" id="PF00443">
    <property type="entry name" value="UCH"/>
    <property type="match status" value="1"/>
</dbReference>
<evidence type="ECO:0000313" key="3">
    <source>
        <dbReference type="EMBL" id="KAF6024428.1"/>
    </source>
</evidence>
<dbReference type="GO" id="GO:0004843">
    <property type="term" value="F:cysteine-type deubiquitinase activity"/>
    <property type="evidence" value="ECO:0007669"/>
    <property type="project" value="InterPro"/>
</dbReference>
<gene>
    <name evidence="3" type="ORF">EB796_017265</name>
</gene>
<sequence>MFVINKWIPRFAGAMFEGLFDENADDFKSQKSKSSSAGSSVCRPRSLKSEGETGLVGITNQGATCYLNSLIQTLLFTPELRDAVFQLKQAELGKRNEQQSRRIPLELQMLFANMLLVDKSAVSTTDLTDSFGWQNREEVSQHDVQELNRILFSALEQSLVGLSDSDLLDNLYKGTIVNQICCKECGNISEREENFLDLTVAIAGFSDLGDSLTNSYLYSEMLSGKNQYKCSKCDKLVDAEKGSKLRELPPVLTFCLLRLGFDYQRMERKKETSNFVFPHQISMAPFMDKISSKCTDYELFSVIVHRGGAYGGHYHAVIKDIDNLGHWSTPAHKQQGSNKVQTKEKDERLHFDHPNDLLMYLLASSPNAMTTEEISQRMLHETGVSWNKKYKKRYGTITKFIRDKPELFSYDESTRRVSSKSQNVAPVSAEDAAVPEPEKDVNQEEALQETQPNEEKTEEHWFSFDDQRVRPTHKGDIERYYGGKECAYMLYYRQKSLLRPAEASGNPKHLVPQHILSEIEETNSTLRHQREVEEAKQHTVMMKIYMPTKYTFRDSFILAKSGHHFHELEFDNRKTVNELIVAIHSQLPGEDTTGVDLQLYTVKPIDNVLHLLNNLSEDEAQCSAKVASVSLPGVMGFILVSKSAIEKHGVFSGADNEPFKITFSYGELNKVMHLPKSTKMPELCTYALEATGTAPPIYLYTVRKHGKLVELEIFEDQPISEALANDSIVNVGNEPITETLPCDKITFSLEVHVQEIRVQYSMIAHLKDTVSSFVLEILKKLREDHDIPERINLRLRPNNGSTFGPPLFYDRLIKDLHLPDRSILCVEEGKPVKSSQMSIFYNLDNGKVHDVVCVCTQTIESCIQQMVANSAPITNAHSPYHLMTLNWIDEPQDVIYNIDQSLAKVKIKHGDRLALVEGKPPPKDPITINIEYYNDLAQMPCNASYEQWLVNSIENITLQEQSGCVSNSNASIWSATVGSDITIGELKALFQSSCNVSVESVDYLRLRSCNGRNPGLIYRCDNKSLRAYKVRGPVANMMMEILPNSDQLREDEVILSLREKSMSTNRYGGAVTMSWDISGGATARQLQTQIALKIGCETSSLHLALYEPEKFDWKPIRYKQPSSQGDRKRGKRKTKMGRAKFT</sequence>
<name>A0A7J7JGC8_BUGNE</name>
<dbReference type="GO" id="GO:0016579">
    <property type="term" value="P:protein deubiquitination"/>
    <property type="evidence" value="ECO:0007669"/>
    <property type="project" value="InterPro"/>
</dbReference>
<accession>A0A7J7JGC8</accession>
<dbReference type="InterPro" id="IPR028889">
    <property type="entry name" value="USP"/>
</dbReference>
<organism evidence="3 4">
    <name type="scientific">Bugula neritina</name>
    <name type="common">Brown bryozoan</name>
    <name type="synonym">Sertularia neritina</name>
    <dbReference type="NCBI Taxonomy" id="10212"/>
    <lineage>
        <taxon>Eukaryota</taxon>
        <taxon>Metazoa</taxon>
        <taxon>Spiralia</taxon>
        <taxon>Lophotrochozoa</taxon>
        <taxon>Bryozoa</taxon>
        <taxon>Gymnolaemata</taxon>
        <taxon>Cheilostomatida</taxon>
        <taxon>Flustrina</taxon>
        <taxon>Buguloidea</taxon>
        <taxon>Bugulidae</taxon>
        <taxon>Bugula</taxon>
    </lineage>
</organism>
<reference evidence="3" key="1">
    <citation type="submission" date="2020-06" db="EMBL/GenBank/DDBJ databases">
        <title>Draft genome of Bugula neritina, a colonial animal packing powerful symbionts and potential medicines.</title>
        <authorList>
            <person name="Rayko M."/>
        </authorList>
    </citation>
    <scope>NUCLEOTIDE SEQUENCE [LARGE SCALE GENOMIC DNA]</scope>
    <source>
        <strain evidence="3">Kwan_BN1</strain>
    </source>
</reference>
<feature type="region of interest" description="Disordered" evidence="1">
    <location>
        <begin position="28"/>
        <end position="47"/>
    </location>
</feature>
<feature type="region of interest" description="Disordered" evidence="1">
    <location>
        <begin position="413"/>
        <end position="457"/>
    </location>
</feature>
<dbReference type="Pfam" id="PF25822">
    <property type="entry name" value="UBL_USP40"/>
    <property type="match status" value="1"/>
</dbReference>
<dbReference type="PROSITE" id="PS00972">
    <property type="entry name" value="USP_1"/>
    <property type="match status" value="1"/>
</dbReference>
<dbReference type="InterPro" id="IPR057763">
    <property type="entry name" value="UBL_USP40"/>
</dbReference>
<dbReference type="InterPro" id="IPR050164">
    <property type="entry name" value="Peptidase_C19"/>
</dbReference>
<dbReference type="FunFam" id="3.90.70.10:FF:000043">
    <property type="entry name" value="Ubiquitin carboxyl-terminal hydrolase 40"/>
    <property type="match status" value="1"/>
</dbReference>
<proteinExistence type="predicted"/>
<dbReference type="PANTHER" id="PTHR24006:SF842">
    <property type="entry name" value="UBIQUITIN CARBOXYL-TERMINAL HYDROLASE 40"/>
    <property type="match status" value="1"/>
</dbReference>